<accession>A0A137NVZ5</accession>
<dbReference type="InterPro" id="IPR036047">
    <property type="entry name" value="F-box-like_dom_sf"/>
</dbReference>
<dbReference type="AlphaFoldDB" id="A0A137NVZ5"/>
<reference evidence="1 2" key="1">
    <citation type="journal article" date="2015" name="Genome Biol. Evol.">
        <title>Phylogenomic analyses indicate that early fungi evolved digesting cell walls of algal ancestors of land plants.</title>
        <authorList>
            <person name="Chang Y."/>
            <person name="Wang S."/>
            <person name="Sekimoto S."/>
            <person name="Aerts A.L."/>
            <person name="Choi C."/>
            <person name="Clum A."/>
            <person name="LaButti K.M."/>
            <person name="Lindquist E.A."/>
            <person name="Yee Ngan C."/>
            <person name="Ohm R.A."/>
            <person name="Salamov A.A."/>
            <person name="Grigoriev I.V."/>
            <person name="Spatafora J.W."/>
            <person name="Berbee M.L."/>
        </authorList>
    </citation>
    <scope>NUCLEOTIDE SEQUENCE [LARGE SCALE GENOMIC DNA]</scope>
    <source>
        <strain evidence="1 2">NRRL 28638</strain>
    </source>
</reference>
<evidence type="ECO:0000313" key="1">
    <source>
        <dbReference type="EMBL" id="KXN66784.1"/>
    </source>
</evidence>
<dbReference type="Proteomes" id="UP000070444">
    <property type="component" value="Unassembled WGS sequence"/>
</dbReference>
<evidence type="ECO:0008006" key="3">
    <source>
        <dbReference type="Google" id="ProtNLM"/>
    </source>
</evidence>
<protein>
    <recommendedName>
        <fullName evidence="3">F-box domain-containing protein</fullName>
    </recommendedName>
</protein>
<dbReference type="EMBL" id="KQ964690">
    <property type="protein sequence ID" value="KXN66784.1"/>
    <property type="molecule type" value="Genomic_DNA"/>
</dbReference>
<organism evidence="1 2">
    <name type="scientific">Conidiobolus coronatus (strain ATCC 28846 / CBS 209.66 / NRRL 28638)</name>
    <name type="common">Delacroixia coronata</name>
    <dbReference type="NCBI Taxonomy" id="796925"/>
    <lineage>
        <taxon>Eukaryota</taxon>
        <taxon>Fungi</taxon>
        <taxon>Fungi incertae sedis</taxon>
        <taxon>Zoopagomycota</taxon>
        <taxon>Entomophthoromycotina</taxon>
        <taxon>Entomophthoromycetes</taxon>
        <taxon>Entomophthorales</taxon>
        <taxon>Ancylistaceae</taxon>
        <taxon>Conidiobolus</taxon>
    </lineage>
</organism>
<name>A0A137NVZ5_CONC2</name>
<sequence>MNDSSSPILSWSTLPPPLITKILTYLHPYHKPSIRLINRHWTHAANKVLFTHLETMDTPELIEKFQHQLTALDNHSPSLGTLTRMVNSLAPSKVTSLYWDLSNFKPELLTEVINKFEFLETFTLTGLESTNFDEEGHLDPIISALRNLQKLESFSIIQDYSPIPIKLIDVLDALKLKELVVECDSENISQLTNQLYKMPYLEVLNFRVMYQSANSNSSGVISPNQLLLANNKFTSLKLSTDDYSSFSVNTDYLSSEFEKSLSNPNISNLTIFEWLYNTQANIPTIFTNSIQQSDPILCSKLTRLSLFCIDTYLMEHIATHFPNLNQLTFASPLVLPCNYKTNTYKPLTHLTKLSFKGLTLELRENHSIIKKLMPNVVTVNLSYITDKTLILLRDASYIPLMFPNLRFAMFELTDYKLERLILDYNSPLTWESLYLTIDDTNLHLYNPLIKKCPMLKELFIYDQVGINTVIRVDKGNELDMYIVDLPGQCSFDFNYYRKLD</sequence>
<gene>
    <name evidence="1" type="ORF">CONCODRAFT_11300</name>
</gene>
<proteinExistence type="predicted"/>
<keyword evidence="2" id="KW-1185">Reference proteome</keyword>
<evidence type="ECO:0000313" key="2">
    <source>
        <dbReference type="Proteomes" id="UP000070444"/>
    </source>
</evidence>
<dbReference type="SUPFAM" id="SSF81383">
    <property type="entry name" value="F-box domain"/>
    <property type="match status" value="1"/>
</dbReference>